<sequence length="289" mass="31365">MSQDQAARLRSLAQGQRPEAPLFAARVVAITSGKGGVGKTNVVAGLALSLAQQGQRVVVMDADFGLANLDILLGLSPKYTLEHVLRGEKVIEEILLEGPMGIRIIPASSGIQELTRLDTMSELRLVQGLQRVAETADWLLIDTAAGIHDSVLKLLMAAQEVILVTTPEPTSLVDAYAMVKVLHLREAAKPLWLLINNGQNIDEAQETIEQLQAATDRFLGKQLKVLGMIPNDPHILQAVRQQRGVVDLFPRSPAALAFQALARQLLGQVSLQPDGFASFWRQLASDEPQ</sequence>
<dbReference type="GO" id="GO:0005829">
    <property type="term" value="C:cytosol"/>
    <property type="evidence" value="ECO:0007669"/>
    <property type="project" value="TreeGrafter"/>
</dbReference>
<dbReference type="Pfam" id="PF10609">
    <property type="entry name" value="ParA"/>
    <property type="match status" value="1"/>
</dbReference>
<gene>
    <name evidence="4" type="ORF">IPN91_06790</name>
</gene>
<name>A0A936F1V9_9BACT</name>
<dbReference type="PANTHER" id="PTHR43384">
    <property type="entry name" value="SEPTUM SITE-DETERMINING PROTEIN MIND HOMOLOG, CHLOROPLASTIC-RELATED"/>
    <property type="match status" value="1"/>
</dbReference>
<dbReference type="CDD" id="cd02038">
    <property type="entry name" value="FlhG-like"/>
    <property type="match status" value="1"/>
</dbReference>
<evidence type="ECO:0000313" key="5">
    <source>
        <dbReference type="Proteomes" id="UP000709959"/>
    </source>
</evidence>
<evidence type="ECO:0000256" key="1">
    <source>
        <dbReference type="ARBA" id="ARBA00022741"/>
    </source>
</evidence>
<evidence type="ECO:0000256" key="3">
    <source>
        <dbReference type="SAM" id="Coils"/>
    </source>
</evidence>
<dbReference type="PIRSF" id="PIRSF003092">
    <property type="entry name" value="MinD"/>
    <property type="match status" value="1"/>
</dbReference>
<comment type="caution">
    <text evidence="4">The sequence shown here is derived from an EMBL/GenBank/DDBJ whole genome shotgun (WGS) entry which is preliminary data.</text>
</comment>
<keyword evidence="1" id="KW-0547">Nucleotide-binding</keyword>
<reference evidence="4 5" key="1">
    <citation type="submission" date="2020-10" db="EMBL/GenBank/DDBJ databases">
        <title>Connecting structure to function with the recovery of over 1000 high-quality activated sludge metagenome-assembled genomes encoding full-length rRNA genes using long-read sequencing.</title>
        <authorList>
            <person name="Singleton C.M."/>
            <person name="Petriglieri F."/>
            <person name="Kristensen J.M."/>
            <person name="Kirkegaard R.H."/>
            <person name="Michaelsen T.Y."/>
            <person name="Andersen M.H."/>
            <person name="Karst S.M."/>
            <person name="Dueholm M.S."/>
            <person name="Nielsen P.H."/>
            <person name="Albertsen M."/>
        </authorList>
    </citation>
    <scope>NUCLEOTIDE SEQUENCE [LARGE SCALE GENOMIC DNA]</scope>
    <source>
        <strain evidence="4">OdNE_18-Q3-R46-58_MAXAC.008</strain>
    </source>
</reference>
<dbReference type="GO" id="GO:0005524">
    <property type="term" value="F:ATP binding"/>
    <property type="evidence" value="ECO:0007669"/>
    <property type="project" value="UniProtKB-KW"/>
</dbReference>
<dbReference type="InterPro" id="IPR027417">
    <property type="entry name" value="P-loop_NTPase"/>
</dbReference>
<dbReference type="Gene3D" id="3.40.50.300">
    <property type="entry name" value="P-loop containing nucleotide triphosphate hydrolases"/>
    <property type="match status" value="1"/>
</dbReference>
<dbReference type="InterPro" id="IPR050625">
    <property type="entry name" value="ParA/MinD_ATPase"/>
</dbReference>
<dbReference type="InterPro" id="IPR033756">
    <property type="entry name" value="YlxH/NBP35"/>
</dbReference>
<dbReference type="Proteomes" id="UP000709959">
    <property type="component" value="Unassembled WGS sequence"/>
</dbReference>
<evidence type="ECO:0000313" key="4">
    <source>
        <dbReference type="EMBL" id="MBK8572348.1"/>
    </source>
</evidence>
<dbReference type="GO" id="GO:0051782">
    <property type="term" value="P:negative regulation of cell division"/>
    <property type="evidence" value="ECO:0007669"/>
    <property type="project" value="TreeGrafter"/>
</dbReference>
<dbReference type="AlphaFoldDB" id="A0A936F1V9"/>
<dbReference type="InterPro" id="IPR033875">
    <property type="entry name" value="FlhG"/>
</dbReference>
<evidence type="ECO:0000256" key="2">
    <source>
        <dbReference type="ARBA" id="ARBA00022840"/>
    </source>
</evidence>
<dbReference type="GO" id="GO:0016887">
    <property type="term" value="F:ATP hydrolysis activity"/>
    <property type="evidence" value="ECO:0007669"/>
    <property type="project" value="TreeGrafter"/>
</dbReference>
<dbReference type="SUPFAM" id="SSF52540">
    <property type="entry name" value="P-loop containing nucleoside triphosphate hydrolases"/>
    <property type="match status" value="1"/>
</dbReference>
<organism evidence="4 5">
    <name type="scientific">Candidatus Geothrix odensensis</name>
    <dbReference type="NCBI Taxonomy" id="2954440"/>
    <lineage>
        <taxon>Bacteria</taxon>
        <taxon>Pseudomonadati</taxon>
        <taxon>Acidobacteriota</taxon>
        <taxon>Holophagae</taxon>
        <taxon>Holophagales</taxon>
        <taxon>Holophagaceae</taxon>
        <taxon>Geothrix</taxon>
    </lineage>
</organism>
<keyword evidence="3" id="KW-0175">Coiled coil</keyword>
<protein>
    <submittedName>
        <fullName evidence="4">MinD/ParA family protein</fullName>
    </submittedName>
</protein>
<proteinExistence type="predicted"/>
<accession>A0A936F1V9</accession>
<dbReference type="InterPro" id="IPR025501">
    <property type="entry name" value="MinD_FleN"/>
</dbReference>
<dbReference type="GO" id="GO:0009898">
    <property type="term" value="C:cytoplasmic side of plasma membrane"/>
    <property type="evidence" value="ECO:0007669"/>
    <property type="project" value="TreeGrafter"/>
</dbReference>
<keyword evidence="2" id="KW-0067">ATP-binding</keyword>
<dbReference type="EMBL" id="JADKCH010000004">
    <property type="protein sequence ID" value="MBK8572348.1"/>
    <property type="molecule type" value="Genomic_DNA"/>
</dbReference>
<dbReference type="PANTHER" id="PTHR43384:SF4">
    <property type="entry name" value="CELLULOSE BIOSYNTHESIS PROTEIN BCSQ-RELATED"/>
    <property type="match status" value="1"/>
</dbReference>
<feature type="coiled-coil region" evidence="3">
    <location>
        <begin position="194"/>
        <end position="221"/>
    </location>
</feature>